<keyword evidence="2" id="KW-0378">Hydrolase</keyword>
<dbReference type="Pfam" id="PF00561">
    <property type="entry name" value="Abhydrolase_1"/>
    <property type="match status" value="1"/>
</dbReference>
<sequence length="417" mass="45278">MTRWSAPRGREVETRSVVATAAAATGLVIAAVAVATAAAAAVVTVVMARRVVTPVAVREEDERILSVDLAGGEIRLESNPESAMSGRYGFWFDRESGHARLGDVLADDGRTVRRAVTAVDFGRLERARRGRMNGWYYLGPWELGHPYENVVVETALGPAPAWHIPADAPTPNSNWVVQVHGRGAKRHEALRAVDTAREAGWDSLLVSYRNDGEAPDSVDRRYGLGGTEWADVVAAARYAVEHGADRIVLMGWSMGGAISLQAVLRSDEVRERLVGIVLDSPAIDWSDILRFQGRAIGLPHPIGDLTTRLLGTDAAIGLTGLAAPIDLEGLDVVARADEFDVPILLMHSVDDGFVPIDGSRRLAAARPDLVDFEEFEGARHTKLWNHDPERWTSALRRFLDGRADALPTDDLTDEIVG</sequence>
<accession>A0ABY4C4A8</accession>
<dbReference type="InterPro" id="IPR000073">
    <property type="entry name" value="AB_hydrolase_1"/>
</dbReference>
<dbReference type="Gene3D" id="3.40.50.1820">
    <property type="entry name" value="alpha/beta hydrolase"/>
    <property type="match status" value="1"/>
</dbReference>
<dbReference type="InterPro" id="IPR029058">
    <property type="entry name" value="AB_hydrolase_fold"/>
</dbReference>
<protein>
    <submittedName>
        <fullName evidence="2">Alpha/beta hydrolase</fullName>
    </submittedName>
</protein>
<evidence type="ECO:0000313" key="3">
    <source>
        <dbReference type="Proteomes" id="UP000832097"/>
    </source>
</evidence>
<proteinExistence type="predicted"/>
<reference evidence="2 3" key="1">
    <citation type="submission" date="2022-03" db="EMBL/GenBank/DDBJ databases">
        <title>Mucilaginibacter sp. isolated from the gut of Protaetia brevitarsis seulensis larvae.</title>
        <authorList>
            <person name="Won M."/>
            <person name="Kim S.-J."/>
            <person name="Kwon S.-W."/>
        </authorList>
    </citation>
    <scope>NUCLEOTIDE SEQUENCE [LARGE SCALE GENOMIC DNA]</scope>
    <source>
        <strain evidence="2 3">CFWR-12</strain>
    </source>
</reference>
<dbReference type="EMBL" id="CP094528">
    <property type="protein sequence ID" value="UOE45257.1"/>
    <property type="molecule type" value="Genomic_DNA"/>
</dbReference>
<dbReference type="RefSeq" id="WP_243557684.1">
    <property type="nucleotide sequence ID" value="NZ_CP094528.1"/>
</dbReference>
<evidence type="ECO:0000259" key="1">
    <source>
        <dbReference type="Pfam" id="PF00561"/>
    </source>
</evidence>
<organism evidence="2 3">
    <name type="scientific">Agromyces larvae</name>
    <dbReference type="NCBI Taxonomy" id="2929802"/>
    <lineage>
        <taxon>Bacteria</taxon>
        <taxon>Bacillati</taxon>
        <taxon>Actinomycetota</taxon>
        <taxon>Actinomycetes</taxon>
        <taxon>Micrococcales</taxon>
        <taxon>Microbacteriaceae</taxon>
        <taxon>Agromyces</taxon>
    </lineage>
</organism>
<name>A0ABY4C4A8_9MICO</name>
<dbReference type="Proteomes" id="UP000832097">
    <property type="component" value="Chromosome"/>
</dbReference>
<dbReference type="GO" id="GO:0016787">
    <property type="term" value="F:hydrolase activity"/>
    <property type="evidence" value="ECO:0007669"/>
    <property type="project" value="UniProtKB-KW"/>
</dbReference>
<feature type="domain" description="AB hydrolase-1" evidence="1">
    <location>
        <begin position="175"/>
        <end position="293"/>
    </location>
</feature>
<dbReference type="SUPFAM" id="SSF53474">
    <property type="entry name" value="alpha/beta-Hydrolases"/>
    <property type="match status" value="1"/>
</dbReference>
<keyword evidence="3" id="KW-1185">Reference proteome</keyword>
<evidence type="ECO:0000313" key="2">
    <source>
        <dbReference type="EMBL" id="UOE45257.1"/>
    </source>
</evidence>
<gene>
    <name evidence="2" type="ORF">MTO99_05680</name>
</gene>